<keyword evidence="6" id="KW-1185">Reference proteome</keyword>
<dbReference type="Proteomes" id="UP000800097">
    <property type="component" value="Unassembled WGS sequence"/>
</dbReference>
<reference evidence="5" key="1">
    <citation type="journal article" date="2020" name="Stud. Mycol.">
        <title>101 Dothideomycetes genomes: a test case for predicting lifestyles and emergence of pathogens.</title>
        <authorList>
            <person name="Haridas S."/>
            <person name="Albert R."/>
            <person name="Binder M."/>
            <person name="Bloem J."/>
            <person name="Labutti K."/>
            <person name="Salamov A."/>
            <person name="Andreopoulos B."/>
            <person name="Baker S."/>
            <person name="Barry K."/>
            <person name="Bills G."/>
            <person name="Bluhm B."/>
            <person name="Cannon C."/>
            <person name="Castanera R."/>
            <person name="Culley D."/>
            <person name="Daum C."/>
            <person name="Ezra D."/>
            <person name="Gonzalez J."/>
            <person name="Henrissat B."/>
            <person name="Kuo A."/>
            <person name="Liang C."/>
            <person name="Lipzen A."/>
            <person name="Lutzoni F."/>
            <person name="Magnuson J."/>
            <person name="Mondo S."/>
            <person name="Nolan M."/>
            <person name="Ohm R."/>
            <person name="Pangilinan J."/>
            <person name="Park H.-J."/>
            <person name="Ramirez L."/>
            <person name="Alfaro M."/>
            <person name="Sun H."/>
            <person name="Tritt A."/>
            <person name="Yoshinaga Y."/>
            <person name="Zwiers L.-H."/>
            <person name="Turgeon B."/>
            <person name="Goodwin S."/>
            <person name="Spatafora J."/>
            <person name="Crous P."/>
            <person name="Grigoriev I."/>
        </authorList>
    </citation>
    <scope>NUCLEOTIDE SEQUENCE</scope>
    <source>
        <strain evidence="5">CBS 379.55</strain>
    </source>
</reference>
<dbReference type="GO" id="GO:0046872">
    <property type="term" value="F:metal ion binding"/>
    <property type="evidence" value="ECO:0007669"/>
    <property type="project" value="UniProtKB-KW"/>
</dbReference>
<dbReference type="EMBL" id="ML986497">
    <property type="protein sequence ID" value="KAF2275358.1"/>
    <property type="molecule type" value="Genomic_DNA"/>
</dbReference>
<dbReference type="RefSeq" id="XP_033652897.1">
    <property type="nucleotide sequence ID" value="XM_033798569.1"/>
</dbReference>
<dbReference type="SUPFAM" id="SSF51197">
    <property type="entry name" value="Clavaminate synthase-like"/>
    <property type="match status" value="1"/>
</dbReference>
<accession>A0A6A6JHB8</accession>
<dbReference type="Gene3D" id="2.60.120.330">
    <property type="entry name" value="B-lactam Antibiotic, Isopenicillin N Synthase, Chain"/>
    <property type="match status" value="1"/>
</dbReference>
<dbReference type="InterPro" id="IPR027443">
    <property type="entry name" value="IPNS-like_sf"/>
</dbReference>
<keyword evidence="1" id="KW-0479">Metal-binding</keyword>
<organism evidence="5 6">
    <name type="scientific">Westerdykella ornata</name>
    <dbReference type="NCBI Taxonomy" id="318751"/>
    <lineage>
        <taxon>Eukaryota</taxon>
        <taxon>Fungi</taxon>
        <taxon>Dikarya</taxon>
        <taxon>Ascomycota</taxon>
        <taxon>Pezizomycotina</taxon>
        <taxon>Dothideomycetes</taxon>
        <taxon>Pleosporomycetidae</taxon>
        <taxon>Pleosporales</taxon>
        <taxon>Sporormiaceae</taxon>
        <taxon>Westerdykella</taxon>
    </lineage>
</organism>
<proteinExistence type="predicted"/>
<feature type="domain" description="Non-haem dioxygenase N-terminal" evidence="4">
    <location>
        <begin position="5"/>
        <end position="128"/>
    </location>
</feature>
<dbReference type="AlphaFoldDB" id="A0A6A6JHB8"/>
<evidence type="ECO:0000313" key="6">
    <source>
        <dbReference type="Proteomes" id="UP000800097"/>
    </source>
</evidence>
<evidence type="ECO:0000256" key="1">
    <source>
        <dbReference type="ARBA" id="ARBA00022723"/>
    </source>
</evidence>
<keyword evidence="3" id="KW-0408">Iron</keyword>
<dbReference type="InterPro" id="IPR026992">
    <property type="entry name" value="DIOX_N"/>
</dbReference>
<dbReference type="GO" id="GO:0016491">
    <property type="term" value="F:oxidoreductase activity"/>
    <property type="evidence" value="ECO:0007669"/>
    <property type="project" value="UniProtKB-KW"/>
</dbReference>
<evidence type="ECO:0000256" key="3">
    <source>
        <dbReference type="ARBA" id="ARBA00023004"/>
    </source>
</evidence>
<evidence type="ECO:0000256" key="2">
    <source>
        <dbReference type="ARBA" id="ARBA00023002"/>
    </source>
</evidence>
<protein>
    <submittedName>
        <fullName evidence="5">Clavaminate synthase-like protein</fullName>
    </submittedName>
</protein>
<evidence type="ECO:0000313" key="5">
    <source>
        <dbReference type="EMBL" id="KAF2275358.1"/>
    </source>
</evidence>
<dbReference type="Pfam" id="PF14226">
    <property type="entry name" value="DIOX_N"/>
    <property type="match status" value="1"/>
</dbReference>
<gene>
    <name evidence="5" type="ORF">EI97DRAFT_434212</name>
</gene>
<dbReference type="OrthoDB" id="288590at2759"/>
<sequence length="205" mass="22572">MAEQIPIIDLAAYYSEGSQSPKAQETIQAIHAAASTWGFFVITGTQVSPQTQSSLLSASQAFFDLPLDVKKNLDVRQGGVAWRGYMPLGGEHTHGHMDFKEGLYIGPEHADDHPLVGLPLHGKNQFPDHVLPNMRHEVLEYVSEVTELGKSLTDIFSLGLGLGKEDMRQRLLQPEPVVLFRCFKYMPVENNASDSEGFGIGQHTG</sequence>
<dbReference type="PANTHER" id="PTHR10209:SF881">
    <property type="entry name" value="FI07970P-RELATED"/>
    <property type="match status" value="1"/>
</dbReference>
<keyword evidence="2" id="KW-0560">Oxidoreductase</keyword>
<dbReference type="PANTHER" id="PTHR10209">
    <property type="entry name" value="OXIDOREDUCTASE, 2OG-FE II OXYGENASE FAMILY PROTEIN"/>
    <property type="match status" value="1"/>
</dbReference>
<dbReference type="GeneID" id="54551744"/>
<name>A0A6A6JHB8_WESOR</name>
<evidence type="ECO:0000259" key="4">
    <source>
        <dbReference type="Pfam" id="PF14226"/>
    </source>
</evidence>